<feature type="compositionally biased region" description="Polar residues" evidence="7">
    <location>
        <begin position="122"/>
        <end position="131"/>
    </location>
</feature>
<dbReference type="EMBL" id="JAVRJZ010000015">
    <property type="protein sequence ID" value="KAK2712244.1"/>
    <property type="molecule type" value="Genomic_DNA"/>
</dbReference>
<comment type="function">
    <text evidence="6">Component of the Mediator complex, a coactivator involved in the regulated transcription of nearly all RNA polymerase II-dependent genes. Mediator functions as a bridge to convey information from gene-specific regulatory proteins to the basal RNA polymerase II transcription machinery. Mediator is recruited to promoters by direct interactions with regulatory proteins and serves as a scaffold for the assembly of a functional pre-initiation complex with RNA polymerase II and the general transcription factors.</text>
</comment>
<evidence type="ECO:0000256" key="5">
    <source>
        <dbReference type="ARBA" id="ARBA00032011"/>
    </source>
</evidence>
<organism evidence="8 9">
    <name type="scientific">Artemia franciscana</name>
    <name type="common">Brine shrimp</name>
    <name type="synonym">Artemia sanfranciscana</name>
    <dbReference type="NCBI Taxonomy" id="6661"/>
    <lineage>
        <taxon>Eukaryota</taxon>
        <taxon>Metazoa</taxon>
        <taxon>Ecdysozoa</taxon>
        <taxon>Arthropoda</taxon>
        <taxon>Crustacea</taxon>
        <taxon>Branchiopoda</taxon>
        <taxon>Anostraca</taxon>
        <taxon>Artemiidae</taxon>
        <taxon>Artemia</taxon>
    </lineage>
</organism>
<dbReference type="InterPro" id="IPR019404">
    <property type="entry name" value="Mediator_Med11"/>
</dbReference>
<feature type="compositionally biased region" description="Low complexity" evidence="7">
    <location>
        <begin position="134"/>
        <end position="146"/>
    </location>
</feature>
<evidence type="ECO:0000256" key="3">
    <source>
        <dbReference type="ARBA" id="ARBA00019621"/>
    </source>
</evidence>
<evidence type="ECO:0000313" key="9">
    <source>
        <dbReference type="Proteomes" id="UP001187531"/>
    </source>
</evidence>
<evidence type="ECO:0000256" key="1">
    <source>
        <dbReference type="ARBA" id="ARBA00004123"/>
    </source>
</evidence>
<protein>
    <recommendedName>
        <fullName evidence="3 6">Mediator of RNA polymerase II transcription subunit 11</fullName>
    </recommendedName>
    <alternativeName>
        <fullName evidence="5 6">Mediator complex subunit 11</fullName>
    </alternativeName>
</protein>
<dbReference type="GO" id="GO:0006357">
    <property type="term" value="P:regulation of transcription by RNA polymerase II"/>
    <property type="evidence" value="ECO:0007669"/>
    <property type="project" value="InterPro"/>
</dbReference>
<comment type="subcellular location">
    <subcellularLocation>
        <location evidence="1 6">Nucleus</location>
    </subcellularLocation>
</comment>
<feature type="compositionally biased region" description="Low complexity" evidence="7">
    <location>
        <begin position="219"/>
        <end position="237"/>
    </location>
</feature>
<reference evidence="8" key="1">
    <citation type="submission" date="2023-07" db="EMBL/GenBank/DDBJ databases">
        <title>Chromosome-level genome assembly of Artemia franciscana.</title>
        <authorList>
            <person name="Jo E."/>
        </authorList>
    </citation>
    <scope>NUCLEOTIDE SEQUENCE</scope>
    <source>
        <tissue evidence="8">Whole body</tissue>
    </source>
</reference>
<dbReference type="Proteomes" id="UP001187531">
    <property type="component" value="Unassembled WGS sequence"/>
</dbReference>
<name>A0AA88L433_ARTSF</name>
<evidence type="ECO:0000256" key="4">
    <source>
        <dbReference type="ARBA" id="ARBA00023242"/>
    </source>
</evidence>
<evidence type="ECO:0000256" key="2">
    <source>
        <dbReference type="ARBA" id="ARBA00008186"/>
    </source>
</evidence>
<dbReference type="Gene3D" id="1.10.287.3490">
    <property type="match status" value="1"/>
</dbReference>
<dbReference type="PANTHER" id="PTHR22890">
    <property type="entry name" value="MEDIATOR OF RNA POLYMERASE II TRANSCRIPTION SUBUNIT 11"/>
    <property type="match status" value="1"/>
</dbReference>
<dbReference type="AlphaFoldDB" id="A0AA88L433"/>
<keyword evidence="4 6" id="KW-0539">Nucleus</keyword>
<feature type="region of interest" description="Disordered" evidence="7">
    <location>
        <begin position="165"/>
        <end position="251"/>
    </location>
</feature>
<sequence>MDRKKSEEDRQQTLDMIEKDISTALQSAGNALMELSKDKSSMKQVEGHSSQFIKLLNHIDSEMTKQINYLTQVSTGHPHEGSSYASQKGFELVRFRLDCLRHHVNELDNLKHSRAGRVATASLTQPQQTPQELIPPQQAQAGQQIQSPLPQQQLNYQSQQLPIIGQAPPIMNPNPGILTRSPGQVPSGPISAGQLSSVSMNPSQLSGPGHMQGTPAPIQQQQQIYSQQQMNQQVPPQYMSPHGQGQYFGSS</sequence>
<evidence type="ECO:0000313" key="8">
    <source>
        <dbReference type="EMBL" id="KAK2712244.1"/>
    </source>
</evidence>
<evidence type="ECO:0000256" key="7">
    <source>
        <dbReference type="SAM" id="MobiDB-lite"/>
    </source>
</evidence>
<keyword evidence="6" id="KW-0805">Transcription regulation</keyword>
<comment type="subunit">
    <text evidence="6">Component of the Mediator complex.</text>
</comment>
<dbReference type="GO" id="GO:0016592">
    <property type="term" value="C:mediator complex"/>
    <property type="evidence" value="ECO:0007669"/>
    <property type="project" value="InterPro"/>
</dbReference>
<comment type="similarity">
    <text evidence="2 6">Belongs to the Mediator complex subunit 11 family.</text>
</comment>
<keyword evidence="9" id="KW-1185">Reference proteome</keyword>
<comment type="caution">
    <text evidence="8">The sequence shown here is derived from an EMBL/GenBank/DDBJ whole genome shotgun (WGS) entry which is preliminary data.</text>
</comment>
<keyword evidence="6" id="KW-0804">Transcription</keyword>
<feature type="region of interest" description="Disordered" evidence="7">
    <location>
        <begin position="122"/>
        <end position="146"/>
    </location>
</feature>
<feature type="compositionally biased region" description="Polar residues" evidence="7">
    <location>
        <begin position="193"/>
        <end position="206"/>
    </location>
</feature>
<dbReference type="GO" id="GO:0003712">
    <property type="term" value="F:transcription coregulator activity"/>
    <property type="evidence" value="ECO:0007669"/>
    <property type="project" value="InterPro"/>
</dbReference>
<dbReference type="Pfam" id="PF10280">
    <property type="entry name" value="Med11"/>
    <property type="match status" value="1"/>
</dbReference>
<keyword evidence="6" id="KW-0010">Activator</keyword>
<accession>A0AA88L433</accession>
<gene>
    <name evidence="6" type="primary">MED11</name>
    <name evidence="8" type="ORF">QYM36_011061</name>
</gene>
<proteinExistence type="inferred from homology"/>
<evidence type="ECO:0000256" key="6">
    <source>
        <dbReference type="RuleBase" id="RU364147"/>
    </source>
</evidence>